<feature type="transmembrane region" description="Helical" evidence="1">
    <location>
        <begin position="55"/>
        <end position="79"/>
    </location>
</feature>
<feature type="transmembrane region" description="Helical" evidence="1">
    <location>
        <begin position="108"/>
        <end position="126"/>
    </location>
</feature>
<dbReference type="AlphaFoldDB" id="A0A0G1MVZ6"/>
<reference evidence="3 4" key="1">
    <citation type="journal article" date="2015" name="Nature">
        <title>rRNA introns, odd ribosomes, and small enigmatic genomes across a large radiation of phyla.</title>
        <authorList>
            <person name="Brown C.T."/>
            <person name="Hug L.A."/>
            <person name="Thomas B.C."/>
            <person name="Sharon I."/>
            <person name="Castelle C.J."/>
            <person name="Singh A."/>
            <person name="Wilkins M.J."/>
            <person name="Williams K.H."/>
            <person name="Banfield J.F."/>
        </authorList>
    </citation>
    <scope>NUCLEOTIDE SEQUENCE [LARGE SCALE GENOMIC DNA]</scope>
</reference>
<dbReference type="GO" id="GO:0005886">
    <property type="term" value="C:plasma membrane"/>
    <property type="evidence" value="ECO:0007669"/>
    <property type="project" value="TreeGrafter"/>
</dbReference>
<dbReference type="PANTHER" id="PTHR42709:SF9">
    <property type="entry name" value="ALKALINE PHOSPHATASE LIKE PROTEIN"/>
    <property type="match status" value="1"/>
</dbReference>
<evidence type="ECO:0000313" key="3">
    <source>
        <dbReference type="EMBL" id="KKU12414.1"/>
    </source>
</evidence>
<dbReference type="InterPro" id="IPR032816">
    <property type="entry name" value="VTT_dom"/>
</dbReference>
<dbReference type="PANTHER" id="PTHR42709">
    <property type="entry name" value="ALKALINE PHOSPHATASE LIKE PROTEIN"/>
    <property type="match status" value="1"/>
</dbReference>
<accession>A0A0G1MVZ6</accession>
<feature type="transmembrane region" description="Helical" evidence="1">
    <location>
        <begin position="138"/>
        <end position="159"/>
    </location>
</feature>
<dbReference type="Pfam" id="PF09335">
    <property type="entry name" value="VTT_dom"/>
    <property type="match status" value="1"/>
</dbReference>
<dbReference type="InterPro" id="IPR051311">
    <property type="entry name" value="DedA_domain"/>
</dbReference>
<dbReference type="Proteomes" id="UP000034653">
    <property type="component" value="Unassembled WGS sequence"/>
</dbReference>
<keyword evidence="1" id="KW-1133">Transmembrane helix</keyword>
<evidence type="ECO:0000259" key="2">
    <source>
        <dbReference type="Pfam" id="PF09335"/>
    </source>
</evidence>
<sequence length="205" mass="22842">MGTLEIIEKLELIYISYGYTIVFLSSLIEITPMGWSIPGGTLLAAGGFFAYSGKLSLLGVLVFSWFGAWMTFIFAYLLGSKVGYSLVKKLKQEENAERAKGLLEKHGGVILTTSMMANLLRFWVAFVAGAEDYSFLKFLFYSGGASLTWSSLMVVVGYLAGSERVHLESTLARLGVGAWILFFLLAVVIYWRAKKEFHHYKEGVR</sequence>
<name>A0A0G1MVZ6_9BACT</name>
<keyword evidence="1" id="KW-0472">Membrane</keyword>
<feature type="transmembrane region" description="Helical" evidence="1">
    <location>
        <begin position="171"/>
        <end position="191"/>
    </location>
</feature>
<feature type="transmembrane region" description="Helical" evidence="1">
    <location>
        <begin position="12"/>
        <end position="35"/>
    </location>
</feature>
<protein>
    <recommendedName>
        <fullName evidence="2">VTT domain-containing protein</fullName>
    </recommendedName>
</protein>
<evidence type="ECO:0000256" key="1">
    <source>
        <dbReference type="SAM" id="Phobius"/>
    </source>
</evidence>
<organism evidence="3 4">
    <name type="scientific">Candidatus Woesebacteria bacterium GW2011_GWA1_45_8</name>
    <dbReference type="NCBI Taxonomy" id="1618559"/>
    <lineage>
        <taxon>Bacteria</taxon>
        <taxon>Candidatus Woeseibacteriota</taxon>
    </lineage>
</organism>
<keyword evidence="1" id="KW-0812">Transmembrane</keyword>
<feature type="domain" description="VTT" evidence="2">
    <location>
        <begin position="37"/>
        <end position="158"/>
    </location>
</feature>
<proteinExistence type="predicted"/>
<comment type="caution">
    <text evidence="3">The sequence shown here is derived from an EMBL/GenBank/DDBJ whole genome shotgun (WGS) entry which is preliminary data.</text>
</comment>
<gene>
    <name evidence="3" type="ORF">UX19_C0001G0018</name>
</gene>
<evidence type="ECO:0000313" key="4">
    <source>
        <dbReference type="Proteomes" id="UP000034653"/>
    </source>
</evidence>
<dbReference type="EMBL" id="LCLG01000001">
    <property type="protein sequence ID" value="KKU12414.1"/>
    <property type="molecule type" value="Genomic_DNA"/>
</dbReference>